<dbReference type="Gene3D" id="3.40.1010.10">
    <property type="entry name" value="Cobalt-precorrin-4 Transmethylase, Domain 1"/>
    <property type="match status" value="1"/>
</dbReference>
<evidence type="ECO:0000256" key="6">
    <source>
        <dbReference type="ARBA" id="ARBA00023244"/>
    </source>
</evidence>
<evidence type="ECO:0000259" key="9">
    <source>
        <dbReference type="Pfam" id="PF00590"/>
    </source>
</evidence>
<evidence type="ECO:0000313" key="11">
    <source>
        <dbReference type="Proteomes" id="UP000306340"/>
    </source>
</evidence>
<evidence type="ECO:0000256" key="5">
    <source>
        <dbReference type="ARBA" id="ARBA00022691"/>
    </source>
</evidence>
<dbReference type="Proteomes" id="UP000306340">
    <property type="component" value="Unassembled WGS sequence"/>
</dbReference>
<evidence type="ECO:0000313" key="10">
    <source>
        <dbReference type="EMBL" id="TKA97742.1"/>
    </source>
</evidence>
<evidence type="ECO:0000256" key="3">
    <source>
        <dbReference type="ARBA" id="ARBA00022603"/>
    </source>
</evidence>
<dbReference type="RefSeq" id="WP_136791477.1">
    <property type="nucleotide sequence ID" value="NZ_SWAU01000024.1"/>
</dbReference>
<dbReference type="EC" id="2.1.1.107" evidence="2"/>
<dbReference type="NCBIfam" id="TIGR01469">
    <property type="entry name" value="cobA_cysG_Cterm"/>
    <property type="match status" value="1"/>
</dbReference>
<name>A0A4U0YY08_9RHOB</name>
<dbReference type="UniPathway" id="UPA00262">
    <property type="reaction ID" value="UER00211"/>
</dbReference>
<protein>
    <recommendedName>
        <fullName evidence="2">uroporphyrinogen-III C-methyltransferase</fullName>
        <ecNumber evidence="2">2.1.1.107</ecNumber>
    </recommendedName>
</protein>
<evidence type="ECO:0000256" key="4">
    <source>
        <dbReference type="ARBA" id="ARBA00022679"/>
    </source>
</evidence>
<reference evidence="10 11" key="1">
    <citation type="submission" date="2019-04" db="EMBL/GenBank/DDBJ databases">
        <title>Crypto-aerobic microbial life in anoxic (sulfidic) marine sediments.</title>
        <authorList>
            <person name="Bhattacharya S."/>
            <person name="Roy C."/>
            <person name="Mondal N."/>
            <person name="Sarkar J."/>
            <person name="Mandal S."/>
            <person name="Rameez M.J."/>
            <person name="Ghosh W."/>
        </authorList>
    </citation>
    <scope>NUCLEOTIDE SEQUENCE [LARGE SCALE GENOMIC DNA]</scope>
    <source>
        <strain evidence="10 11">SBBC</strain>
    </source>
</reference>
<comment type="caution">
    <text evidence="10">The sequence shown here is derived from an EMBL/GenBank/DDBJ whole genome shotgun (WGS) entry which is preliminary data.</text>
</comment>
<evidence type="ECO:0000256" key="2">
    <source>
        <dbReference type="ARBA" id="ARBA00012162"/>
    </source>
</evidence>
<dbReference type="SUPFAM" id="SSF53790">
    <property type="entry name" value="Tetrapyrrole methylase"/>
    <property type="match status" value="1"/>
</dbReference>
<dbReference type="InterPro" id="IPR006366">
    <property type="entry name" value="CobA/CysG_C"/>
</dbReference>
<dbReference type="Gene3D" id="3.30.950.10">
    <property type="entry name" value="Methyltransferase, Cobalt-precorrin-4 Transmethylase, Domain 2"/>
    <property type="match status" value="1"/>
</dbReference>
<dbReference type="Pfam" id="PF00590">
    <property type="entry name" value="TP_methylase"/>
    <property type="match status" value="1"/>
</dbReference>
<dbReference type="InterPro" id="IPR003043">
    <property type="entry name" value="Uropor_MeTrfase_CS"/>
</dbReference>
<organism evidence="10 11">
    <name type="scientific">Cereibacter changlensis</name>
    <dbReference type="NCBI Taxonomy" id="402884"/>
    <lineage>
        <taxon>Bacteria</taxon>
        <taxon>Pseudomonadati</taxon>
        <taxon>Pseudomonadota</taxon>
        <taxon>Alphaproteobacteria</taxon>
        <taxon>Rhodobacterales</taxon>
        <taxon>Paracoccaceae</taxon>
        <taxon>Cereibacter</taxon>
    </lineage>
</organism>
<dbReference type="PANTHER" id="PTHR45790:SF3">
    <property type="entry name" value="S-ADENOSYL-L-METHIONINE-DEPENDENT UROPORPHYRINOGEN III METHYLTRANSFERASE, CHLOROPLASTIC"/>
    <property type="match status" value="1"/>
</dbReference>
<dbReference type="InterPro" id="IPR014777">
    <property type="entry name" value="4pyrrole_Mease_sub1"/>
</dbReference>
<dbReference type="PROSITE" id="PS00840">
    <property type="entry name" value="SUMT_2"/>
    <property type="match status" value="1"/>
</dbReference>
<keyword evidence="4 8" id="KW-0808">Transferase</keyword>
<keyword evidence="3 8" id="KW-0489">Methyltransferase</keyword>
<dbReference type="PROSITE" id="PS00839">
    <property type="entry name" value="SUMT_1"/>
    <property type="match status" value="1"/>
</dbReference>
<proteinExistence type="inferred from homology"/>
<evidence type="ECO:0000256" key="1">
    <source>
        <dbReference type="ARBA" id="ARBA00005879"/>
    </source>
</evidence>
<keyword evidence="6" id="KW-0627">Porphyrin biosynthesis</keyword>
<sequence length="267" mass="27760">MSFLPADAPTGRLLGRIALVGAGPGAADLLTLRALERLRTADVVFYDRLVDPAVLALTPARKVFVGKEVGANSWPQTRINAVIVAAALAGLRVVRLKSGDPSVFGRASEELEAARLAGIPVEIVPGITAASAAAASLCRPLTERGQTERLLIATATCRPGAVAKVAAGFSAGSTLVLYMAMHRLAEVEVELLAAGAPADCNVDIVQHVETSSERHLQSRLQGMAQAASAAGLGNPAIVLVCWPLAESVRMPAEFQKLALCVTDSSRI</sequence>
<keyword evidence="5" id="KW-0949">S-adenosyl-L-methionine</keyword>
<dbReference type="AlphaFoldDB" id="A0A4U0YY08"/>
<dbReference type="InterPro" id="IPR014776">
    <property type="entry name" value="4pyrrole_Mease_sub2"/>
</dbReference>
<feature type="domain" description="Tetrapyrrole methylase" evidence="9">
    <location>
        <begin position="17"/>
        <end position="221"/>
    </location>
</feature>
<dbReference type="GO" id="GO:0004851">
    <property type="term" value="F:uroporphyrin-III C-methyltransferase activity"/>
    <property type="evidence" value="ECO:0007669"/>
    <property type="project" value="UniProtKB-EC"/>
</dbReference>
<accession>A0A4U0YY08</accession>
<dbReference type="GO" id="GO:0019354">
    <property type="term" value="P:siroheme biosynthetic process"/>
    <property type="evidence" value="ECO:0007669"/>
    <property type="project" value="UniProtKB-UniPathway"/>
</dbReference>
<dbReference type="InterPro" id="IPR000878">
    <property type="entry name" value="4pyrrol_Mease"/>
</dbReference>
<dbReference type="NCBIfam" id="NF004790">
    <property type="entry name" value="PRK06136.1"/>
    <property type="match status" value="1"/>
</dbReference>
<gene>
    <name evidence="10" type="primary">cobA</name>
    <name evidence="10" type="ORF">FAZ78_04410</name>
</gene>
<evidence type="ECO:0000256" key="7">
    <source>
        <dbReference type="ARBA" id="ARBA00025705"/>
    </source>
</evidence>
<dbReference type="EMBL" id="SWAU01000024">
    <property type="protein sequence ID" value="TKA97742.1"/>
    <property type="molecule type" value="Genomic_DNA"/>
</dbReference>
<dbReference type="CDD" id="cd11642">
    <property type="entry name" value="SUMT"/>
    <property type="match status" value="1"/>
</dbReference>
<comment type="pathway">
    <text evidence="7">Porphyrin-containing compound metabolism; siroheme biosynthesis; precorrin-2 from uroporphyrinogen III: step 1/1.</text>
</comment>
<dbReference type="FunFam" id="3.40.1010.10:FF:000001">
    <property type="entry name" value="Siroheme synthase"/>
    <property type="match status" value="1"/>
</dbReference>
<evidence type="ECO:0000256" key="8">
    <source>
        <dbReference type="RuleBase" id="RU003960"/>
    </source>
</evidence>
<dbReference type="GO" id="GO:0032259">
    <property type="term" value="P:methylation"/>
    <property type="evidence" value="ECO:0007669"/>
    <property type="project" value="UniProtKB-KW"/>
</dbReference>
<dbReference type="InterPro" id="IPR050161">
    <property type="entry name" value="Siro_Cobalamin_biosynth"/>
</dbReference>
<comment type="similarity">
    <text evidence="1 8">Belongs to the precorrin methyltransferase family.</text>
</comment>
<dbReference type="PANTHER" id="PTHR45790">
    <property type="entry name" value="SIROHEME SYNTHASE-RELATED"/>
    <property type="match status" value="1"/>
</dbReference>
<dbReference type="InterPro" id="IPR035996">
    <property type="entry name" value="4pyrrol_Methylase_sf"/>
</dbReference>